<keyword evidence="1" id="KW-0472">Membrane</keyword>
<dbReference type="AlphaFoldDB" id="A0AAX6SVP4"/>
<sequence>MLLFHPPRCSSSPEDGVFSLLHWSPALVSASHCFSSCSFAGRHVITWMPLGASNQTSAISLLDYPLAERNSTNSTRALWLLEGMSAVWYILTIIGFFGVIFLFQLASNILRKNDKSLEDIYYSNLTFELKKKGLQSKMAKCSSLIISNTAVLQPSQASLVSKCGNSGPQTGAQGIP</sequence>
<dbReference type="Proteomes" id="UP000694906">
    <property type="component" value="Unplaced"/>
</dbReference>
<keyword evidence="1" id="KW-0812">Transmembrane</keyword>
<name>A0AAX6SVP4_HETGA</name>
<proteinExistence type="predicted"/>
<protein>
    <submittedName>
        <fullName evidence="3">Uncharacterized protein LOC101704294</fullName>
    </submittedName>
</protein>
<keyword evidence="2" id="KW-1185">Reference proteome</keyword>
<evidence type="ECO:0000313" key="3">
    <source>
        <dbReference type="RefSeq" id="XP_021111868.1"/>
    </source>
</evidence>
<feature type="transmembrane region" description="Helical" evidence="1">
    <location>
        <begin position="86"/>
        <end position="106"/>
    </location>
</feature>
<organism evidence="2 3">
    <name type="scientific">Heterocephalus glaber</name>
    <name type="common">Naked mole rat</name>
    <dbReference type="NCBI Taxonomy" id="10181"/>
    <lineage>
        <taxon>Eukaryota</taxon>
        <taxon>Metazoa</taxon>
        <taxon>Chordata</taxon>
        <taxon>Craniata</taxon>
        <taxon>Vertebrata</taxon>
        <taxon>Euteleostomi</taxon>
        <taxon>Mammalia</taxon>
        <taxon>Eutheria</taxon>
        <taxon>Euarchontoglires</taxon>
        <taxon>Glires</taxon>
        <taxon>Rodentia</taxon>
        <taxon>Hystricomorpha</taxon>
        <taxon>Bathyergidae</taxon>
        <taxon>Heterocephalus</taxon>
    </lineage>
</organism>
<gene>
    <name evidence="3" type="primary">LOC101704294</name>
</gene>
<dbReference type="CTD" id="388820"/>
<reference evidence="3" key="1">
    <citation type="submission" date="2025-08" db="UniProtKB">
        <authorList>
            <consortium name="RefSeq"/>
        </authorList>
    </citation>
    <scope>IDENTIFICATION</scope>
</reference>
<dbReference type="GeneID" id="101704294"/>
<evidence type="ECO:0000256" key="1">
    <source>
        <dbReference type="SAM" id="Phobius"/>
    </source>
</evidence>
<accession>A0AAX6SVP4</accession>
<dbReference type="RefSeq" id="XP_021111868.1">
    <property type="nucleotide sequence ID" value="XM_021256209.1"/>
</dbReference>
<keyword evidence="1" id="KW-1133">Transmembrane helix</keyword>
<evidence type="ECO:0000313" key="2">
    <source>
        <dbReference type="Proteomes" id="UP000694906"/>
    </source>
</evidence>